<dbReference type="EMBL" id="LCMA01000014">
    <property type="protein sequence ID" value="KKU26016.1"/>
    <property type="molecule type" value="Genomic_DNA"/>
</dbReference>
<accession>A0A0G1NZU0</accession>
<proteinExistence type="predicted"/>
<evidence type="ECO:0000256" key="1">
    <source>
        <dbReference type="SAM" id="Phobius"/>
    </source>
</evidence>
<keyword evidence="1" id="KW-0812">Transmembrane</keyword>
<keyword evidence="1" id="KW-1133">Transmembrane helix</keyword>
<name>A0A0G1NZU0_9BACT</name>
<feature type="transmembrane region" description="Helical" evidence="1">
    <location>
        <begin position="32"/>
        <end position="51"/>
    </location>
</feature>
<evidence type="ECO:0000313" key="2">
    <source>
        <dbReference type="EMBL" id="KKU26016.1"/>
    </source>
</evidence>
<dbReference type="Proteomes" id="UP000034175">
    <property type="component" value="Unassembled WGS sequence"/>
</dbReference>
<comment type="caution">
    <text evidence="2">The sequence shown here is derived from an EMBL/GenBank/DDBJ whole genome shotgun (WGS) entry which is preliminary data.</text>
</comment>
<evidence type="ECO:0000313" key="3">
    <source>
        <dbReference type="Proteomes" id="UP000034175"/>
    </source>
</evidence>
<dbReference type="AlphaFoldDB" id="A0A0G1NZU0"/>
<keyword evidence="1" id="KW-0472">Membrane</keyword>
<reference evidence="2 3" key="1">
    <citation type="journal article" date="2015" name="Nature">
        <title>rRNA introns, odd ribosomes, and small enigmatic genomes across a large radiation of phyla.</title>
        <authorList>
            <person name="Brown C.T."/>
            <person name="Hug L.A."/>
            <person name="Thomas B.C."/>
            <person name="Sharon I."/>
            <person name="Castelle C.J."/>
            <person name="Singh A."/>
            <person name="Wilkins M.J."/>
            <person name="Williams K.H."/>
            <person name="Banfield J.F."/>
        </authorList>
    </citation>
    <scope>NUCLEOTIDE SEQUENCE [LARGE SCALE GENOMIC DNA]</scope>
</reference>
<evidence type="ECO:0008006" key="4">
    <source>
        <dbReference type="Google" id="ProtNLM"/>
    </source>
</evidence>
<organism evidence="2 3">
    <name type="scientific">Candidatus Magasanikbacteria bacterium GW2011_GWA2_46_17</name>
    <dbReference type="NCBI Taxonomy" id="1619042"/>
    <lineage>
        <taxon>Bacteria</taxon>
        <taxon>Candidatus Magasanikiibacteriota</taxon>
    </lineage>
</organism>
<gene>
    <name evidence="2" type="ORF">UX39_C0014G0009</name>
</gene>
<protein>
    <recommendedName>
        <fullName evidence="4">Fimbrial assembly family protein</fullName>
    </recommendedName>
</protein>
<sequence>MIDFQLNILSPQKKNRLKQMVRFLLTKNIMEAAILIYSVLAVILLWSWLVLQEGFANLSSSALSINKEYSSYNQEIRAVNKVIREVSLSNRGYLALTPFLISIASSTPPDIKINSLTLDRQSNSLIIIGTAETRPALLRYQEQIKSVDWLSPADSPLSQLWQKENINFQFDLKLNKFPPLPQ</sequence>